<dbReference type="InterPro" id="IPR014752">
    <property type="entry name" value="Arrestin-like_C"/>
</dbReference>
<feature type="region of interest" description="Disordered" evidence="1">
    <location>
        <begin position="82"/>
        <end position="117"/>
    </location>
</feature>
<feature type="region of interest" description="Disordered" evidence="1">
    <location>
        <begin position="390"/>
        <end position="421"/>
    </location>
</feature>
<protein>
    <recommendedName>
        <fullName evidence="2">Arrestin C-terminal-like domain-containing protein</fullName>
    </recommendedName>
</protein>
<feature type="region of interest" description="Disordered" evidence="1">
    <location>
        <begin position="520"/>
        <end position="604"/>
    </location>
</feature>
<keyword evidence="4" id="KW-1185">Reference proteome</keyword>
<evidence type="ECO:0000256" key="1">
    <source>
        <dbReference type="SAM" id="MobiDB-lite"/>
    </source>
</evidence>
<dbReference type="PANTHER" id="PTHR11188">
    <property type="entry name" value="ARRESTIN DOMAIN CONTAINING PROTEIN"/>
    <property type="match status" value="1"/>
</dbReference>
<sequence length="627" mass="68197">MLRLAKSFPFFQAQEESLASTFIAPSNGYNVSVPTRNGLDNYYGPGTVFQGQLNLQLLKPIKGPCRLRVILACTQTIGDVTVTSSGEDRSRTSSSSPRASQSSDTSSTGSHKHGQYPPPRTVFAVEHILLQDMAMAIKRHTFLFTVKFPMCNFPPSFQDGERSLVYSVHSDLTFLTQPGDPSSESMLSCPAIQIKYLPMVPTSIPKFPVIEMAQVVDQTTSQVMFKASLESEQRGFCPGESLPLSLTVTNLSATELHSIHISLVRVISYPALASSSAPCSPGAASASGLEAATSTIGPQPESTTVHTITIPVTKTPNSTSTWVEPLQFKLPTDLGLVPTTNKIITPLFKVDYYISVSVPVASRSAGIASWFTSAVRGPPPPVDISLVRSEGAAGSDSITNTPSTTTIRQGQRRPSSGEKSGLKISLLTDRIATLNSNMKWPTLIQLPLIPVIIGTVPYRISERQLRWPIPNYMDVNDRPCFIRDRFEEEMIQQIEHLETLMMQEGDDKEIEDLIQATIKSASSGESDEDESRTHARIPARFRTGGQRYRKGSMSSLGLGTPPPSPPTSSPMAMVETVMAGGSTSRSGHNTLPRMTPKRPMSPKAAGLGKELLLEMHHSKVQQTIPRE</sequence>
<dbReference type="AlphaFoldDB" id="A0A9P5SGP0"/>
<proteinExistence type="predicted"/>
<comment type="caution">
    <text evidence="3">The sequence shown here is derived from an EMBL/GenBank/DDBJ whole genome shotgun (WGS) entry which is preliminary data.</text>
</comment>
<reference evidence="3" key="1">
    <citation type="journal article" date="2020" name="Fungal Divers.">
        <title>Resolving the Mortierellaceae phylogeny through synthesis of multi-gene phylogenetics and phylogenomics.</title>
        <authorList>
            <person name="Vandepol N."/>
            <person name="Liber J."/>
            <person name="Desiro A."/>
            <person name="Na H."/>
            <person name="Kennedy M."/>
            <person name="Barry K."/>
            <person name="Grigoriev I.V."/>
            <person name="Miller A.N."/>
            <person name="O'Donnell K."/>
            <person name="Stajich J.E."/>
            <person name="Bonito G."/>
        </authorList>
    </citation>
    <scope>NUCLEOTIDE SEQUENCE</scope>
    <source>
        <strain evidence="3">NVP1</strain>
    </source>
</reference>
<evidence type="ECO:0000313" key="3">
    <source>
        <dbReference type="EMBL" id="KAF9329060.1"/>
    </source>
</evidence>
<gene>
    <name evidence="3" type="ORF">BG006_007848</name>
</gene>
<dbReference type="Proteomes" id="UP000696485">
    <property type="component" value="Unassembled WGS sequence"/>
</dbReference>
<dbReference type="GO" id="GO:0015031">
    <property type="term" value="P:protein transport"/>
    <property type="evidence" value="ECO:0007669"/>
    <property type="project" value="TreeGrafter"/>
</dbReference>
<feature type="compositionally biased region" description="Low complexity" evidence="1">
    <location>
        <begin position="92"/>
        <end position="109"/>
    </location>
</feature>
<dbReference type="InterPro" id="IPR011022">
    <property type="entry name" value="Arrestin_C-like"/>
</dbReference>
<feature type="compositionally biased region" description="Polar residues" evidence="1">
    <location>
        <begin position="396"/>
        <end position="418"/>
    </location>
</feature>
<accession>A0A9P5SGP0</accession>
<name>A0A9P5SGP0_9FUNG</name>
<dbReference type="Gene3D" id="2.60.40.640">
    <property type="match status" value="2"/>
</dbReference>
<dbReference type="Pfam" id="PF02752">
    <property type="entry name" value="Arrestin_C"/>
    <property type="match status" value="1"/>
</dbReference>
<dbReference type="PANTHER" id="PTHR11188:SF17">
    <property type="entry name" value="FI21816P1"/>
    <property type="match status" value="1"/>
</dbReference>
<dbReference type="GO" id="GO:0005737">
    <property type="term" value="C:cytoplasm"/>
    <property type="evidence" value="ECO:0007669"/>
    <property type="project" value="TreeGrafter"/>
</dbReference>
<dbReference type="InterPro" id="IPR050357">
    <property type="entry name" value="Arrestin_domain-protein"/>
</dbReference>
<dbReference type="SUPFAM" id="SSF81296">
    <property type="entry name" value="E set domains"/>
    <property type="match status" value="1"/>
</dbReference>
<dbReference type="EMBL" id="JAAAUY010000509">
    <property type="protein sequence ID" value="KAF9329060.1"/>
    <property type="molecule type" value="Genomic_DNA"/>
</dbReference>
<dbReference type="InterPro" id="IPR014756">
    <property type="entry name" value="Ig_E-set"/>
</dbReference>
<feature type="domain" description="Arrestin C-terminal-like" evidence="2">
    <location>
        <begin position="219"/>
        <end position="381"/>
    </location>
</feature>
<dbReference type="SMART" id="SM01017">
    <property type="entry name" value="Arrestin_C"/>
    <property type="match status" value="1"/>
</dbReference>
<organism evidence="3 4">
    <name type="scientific">Podila minutissima</name>
    <dbReference type="NCBI Taxonomy" id="64525"/>
    <lineage>
        <taxon>Eukaryota</taxon>
        <taxon>Fungi</taxon>
        <taxon>Fungi incertae sedis</taxon>
        <taxon>Mucoromycota</taxon>
        <taxon>Mortierellomycotina</taxon>
        <taxon>Mortierellomycetes</taxon>
        <taxon>Mortierellales</taxon>
        <taxon>Mortierellaceae</taxon>
        <taxon>Podila</taxon>
    </lineage>
</organism>
<evidence type="ECO:0000259" key="2">
    <source>
        <dbReference type="SMART" id="SM01017"/>
    </source>
</evidence>
<evidence type="ECO:0000313" key="4">
    <source>
        <dbReference type="Proteomes" id="UP000696485"/>
    </source>
</evidence>